<evidence type="ECO:0000256" key="1">
    <source>
        <dbReference type="SAM" id="MobiDB-lite"/>
    </source>
</evidence>
<organism evidence="4 5">
    <name type="scientific">Plantactinospora veratri</name>
    <dbReference type="NCBI Taxonomy" id="1436122"/>
    <lineage>
        <taxon>Bacteria</taxon>
        <taxon>Bacillati</taxon>
        <taxon>Actinomycetota</taxon>
        <taxon>Actinomycetes</taxon>
        <taxon>Micromonosporales</taxon>
        <taxon>Micromonosporaceae</taxon>
        <taxon>Plantactinospora</taxon>
    </lineage>
</organism>
<dbReference type="Gene3D" id="3.30.70.3040">
    <property type="match status" value="1"/>
</dbReference>
<name>A0ABU7SMY5_9ACTN</name>
<comment type="caution">
    <text evidence="4">The sequence shown here is derived from an EMBL/GenBank/DDBJ whole genome shotgun (WGS) entry which is preliminary data.</text>
</comment>
<feature type="region of interest" description="Disordered" evidence="1">
    <location>
        <begin position="198"/>
        <end position="221"/>
    </location>
</feature>
<dbReference type="Proteomes" id="UP001339911">
    <property type="component" value="Unassembled WGS sequence"/>
</dbReference>
<dbReference type="PANTHER" id="PTHR47755:SF1">
    <property type="entry name" value="CELL DIVISION PROTEIN FTSX"/>
    <property type="match status" value="1"/>
</dbReference>
<dbReference type="InterPro" id="IPR004513">
    <property type="entry name" value="FtsX"/>
</dbReference>
<dbReference type="RefSeq" id="WP_331211322.1">
    <property type="nucleotide sequence ID" value="NZ_JAZGQL010000033.1"/>
</dbReference>
<evidence type="ECO:0000313" key="5">
    <source>
        <dbReference type="Proteomes" id="UP001339911"/>
    </source>
</evidence>
<sequence length="266" mass="28904">MRRAVTTLVLMALLASGLAGCRPDPVERVNPPITVFLTADVTPEQKQAVQERLRGVPDAAEVSFRSREQAYADIKEQLADNPDLLDGVRADKLPESFRLTLRDRDAFDRAVAGPLVAELRELPGVDDVVYYQGGSGPTPPPSAPAVQSCAWGSLSPAPKKGDWREIWVYLSRTISESERQAVEAKLRALPDVVAVRLEPRDDTDGTTGPERTGSATPMLPPRRHDLYQVELADQAAADRVATSELDAELCRLPGVARVVLPPKRGG</sequence>
<evidence type="ECO:0000313" key="4">
    <source>
        <dbReference type="EMBL" id="MEE6311329.1"/>
    </source>
</evidence>
<dbReference type="Pfam" id="PF18075">
    <property type="entry name" value="FtsX_ECD"/>
    <property type="match status" value="1"/>
</dbReference>
<protein>
    <submittedName>
        <fullName evidence="4">Permease-like cell division protein FtsX</fullName>
    </submittedName>
</protein>
<dbReference type="InterPro" id="IPR040690">
    <property type="entry name" value="FtsX_ECD"/>
</dbReference>
<evidence type="ECO:0000256" key="2">
    <source>
        <dbReference type="SAM" id="SignalP"/>
    </source>
</evidence>
<feature type="signal peptide" evidence="2">
    <location>
        <begin position="1"/>
        <end position="21"/>
    </location>
</feature>
<dbReference type="PROSITE" id="PS51257">
    <property type="entry name" value="PROKAR_LIPOPROTEIN"/>
    <property type="match status" value="1"/>
</dbReference>
<gene>
    <name evidence="4" type="ORF">V1634_31320</name>
</gene>
<evidence type="ECO:0000259" key="3">
    <source>
        <dbReference type="Pfam" id="PF18075"/>
    </source>
</evidence>
<accession>A0ABU7SMY5</accession>
<dbReference type="EMBL" id="JAZGQL010000033">
    <property type="protein sequence ID" value="MEE6311329.1"/>
    <property type="molecule type" value="Genomic_DNA"/>
</dbReference>
<keyword evidence="5" id="KW-1185">Reference proteome</keyword>
<keyword evidence="2" id="KW-0732">Signal</keyword>
<reference evidence="4 5" key="1">
    <citation type="submission" date="2024-01" db="EMBL/GenBank/DDBJ databases">
        <title>Genome insights into Plantactinospora veratri sp. nov.</title>
        <authorList>
            <person name="Wang L."/>
        </authorList>
    </citation>
    <scope>NUCLEOTIDE SEQUENCE [LARGE SCALE GENOMIC DNA]</scope>
    <source>
        <strain evidence="4 5">NEAU-FHS4</strain>
    </source>
</reference>
<proteinExistence type="predicted"/>
<feature type="chain" id="PRO_5045254938" evidence="2">
    <location>
        <begin position="22"/>
        <end position="266"/>
    </location>
</feature>
<feature type="domain" description="FtsX extracellular" evidence="3">
    <location>
        <begin position="33"/>
        <end position="128"/>
    </location>
</feature>
<dbReference type="PANTHER" id="PTHR47755">
    <property type="entry name" value="CELL DIVISION PROTEIN FTSX"/>
    <property type="match status" value="1"/>
</dbReference>